<reference evidence="8" key="1">
    <citation type="submission" date="2025-08" db="UniProtKB">
        <authorList>
            <consortium name="Ensembl"/>
        </authorList>
    </citation>
    <scope>IDENTIFICATION</scope>
</reference>
<dbReference type="PANTHER" id="PTHR16193">
    <property type="entry name" value="TETRATRICOPEPTIDE REPEAT PROTEIN 27"/>
    <property type="match status" value="1"/>
</dbReference>
<feature type="region of interest" description="Disordered" evidence="6">
    <location>
        <begin position="235"/>
        <end position="254"/>
    </location>
</feature>
<sequence length="793" mass="90082">MVTGLLRSRLLMVFIYGSLTEVGPLLRCLLTGDYEGVLRSPVIRELLGGEACCHGDSIEAHLERRLLAYLSDAPEDSHDELQGSLVLDGEAVYSLVSNPFLLLLARVVLLSCSPKMEQLQLLPWWTLRYVNLHQQLLDERSPQLHGLGQSSMDTVLKCESLFSDQCFRDLAIQFHLECMYTSLFYWEYQQAREHVEKAKELTGLEFSTTGALGKRTHFQHSFLAQLILEVKRKEESDGPESDRSVCPVLPPTPVSSLPKDQELGDDTVLNQINLADPGLHQVPSLSAEDQAVLLGFCTNFQKSNPVHNLTEEELLAFTSCLMTVGWFFNATTRLFRHSQVCIHDFAFTRSCTPPFVFLLQLIADHFEDPTCPVSERLKIFYCCQAPPRWSIQSQLASLLMDLGCTSSALLLYEEMQLWEDVVICHEKMGKHGKAEEVLRRELEKKETPSLYCLLGDVLRDHQYYDRAWELSGQRSARAMRSKALLHLRNKEFQQCVDCFEHSLRVNAMQLGVWFSLGCAYFALEGYAGAARAFKRCVNLEPDNAEAWNNLSTAYIRLKQKPQAFRTLQEALKCNYEHWQIWENFLTVCIDVGEFSEAIKAYHHLMELREKYKDVEILQILVRAVVEDLPDNQDQKAGKLRSKLQELLGRVTARHSSDGELWRQYALLYGNGQSTNQEDNEKALRFLVKAHHCQMQNSGWEKETGSFKEAITRAVDVGNVTLSCSQKKTNPQESLQMLSSARLSLKSLATKAKQMHTDVATGDIHSDLTDSVGELERVITELQDISATLRGQSE</sequence>
<evidence type="ECO:0000256" key="6">
    <source>
        <dbReference type="SAM" id="MobiDB-lite"/>
    </source>
</evidence>
<dbReference type="Ensembl" id="ENSGMOT00000024668.1">
    <property type="protein sequence ID" value="ENSGMOP00000067307.1"/>
    <property type="gene ID" value="ENSGMOG00000017589.2"/>
</dbReference>
<evidence type="ECO:0000256" key="2">
    <source>
        <dbReference type="ARBA" id="ARBA00022803"/>
    </source>
</evidence>
<evidence type="ECO:0000256" key="4">
    <source>
        <dbReference type="ARBA" id="ARBA00024124"/>
    </source>
</evidence>
<protein>
    <recommendedName>
        <fullName evidence="4">Tetratricopeptide repeat protein 27</fullName>
    </recommendedName>
</protein>
<dbReference type="InterPro" id="IPR044244">
    <property type="entry name" value="TTC27/Emw1"/>
</dbReference>
<evidence type="ECO:0000313" key="8">
    <source>
        <dbReference type="Ensembl" id="ENSGMOP00000067307.1"/>
    </source>
</evidence>
<organism evidence="8 9">
    <name type="scientific">Gadus morhua</name>
    <name type="common">Atlantic cod</name>
    <dbReference type="NCBI Taxonomy" id="8049"/>
    <lineage>
        <taxon>Eukaryota</taxon>
        <taxon>Metazoa</taxon>
        <taxon>Chordata</taxon>
        <taxon>Craniata</taxon>
        <taxon>Vertebrata</taxon>
        <taxon>Euteleostomi</taxon>
        <taxon>Actinopterygii</taxon>
        <taxon>Neopterygii</taxon>
        <taxon>Teleostei</taxon>
        <taxon>Neoteleostei</taxon>
        <taxon>Acanthomorphata</taxon>
        <taxon>Zeiogadaria</taxon>
        <taxon>Gadariae</taxon>
        <taxon>Gadiformes</taxon>
        <taxon>Gadoidei</taxon>
        <taxon>Gadidae</taxon>
        <taxon>Gadus</taxon>
    </lineage>
</organism>
<gene>
    <name evidence="8" type="primary">TTC27</name>
    <name evidence="8" type="synonym">ttc27</name>
</gene>
<keyword evidence="9" id="KW-1185">Reference proteome</keyword>
<evidence type="ECO:0000256" key="1">
    <source>
        <dbReference type="ARBA" id="ARBA00022737"/>
    </source>
</evidence>
<dbReference type="AlphaFoldDB" id="A0A8C5CUK2"/>
<evidence type="ECO:0000256" key="7">
    <source>
        <dbReference type="SAM" id="SignalP"/>
    </source>
</evidence>
<dbReference type="SUPFAM" id="SSF48452">
    <property type="entry name" value="TPR-like"/>
    <property type="match status" value="1"/>
</dbReference>
<evidence type="ECO:0000313" key="9">
    <source>
        <dbReference type="Proteomes" id="UP000694546"/>
    </source>
</evidence>
<evidence type="ECO:0000256" key="5">
    <source>
        <dbReference type="PROSITE-ProRule" id="PRU00339"/>
    </source>
</evidence>
<keyword evidence="1" id="KW-0677">Repeat</keyword>
<name>A0A8C5CUK2_GADMO</name>
<keyword evidence="7" id="KW-0732">Signal</keyword>
<dbReference type="InterPro" id="IPR019734">
    <property type="entry name" value="TPR_rpt"/>
</dbReference>
<reference evidence="8" key="2">
    <citation type="submission" date="2025-09" db="UniProtKB">
        <authorList>
            <consortium name="Ensembl"/>
        </authorList>
    </citation>
    <scope>IDENTIFICATION</scope>
</reference>
<dbReference type="Gene3D" id="1.25.40.10">
    <property type="entry name" value="Tetratricopeptide repeat domain"/>
    <property type="match status" value="1"/>
</dbReference>
<dbReference type="Proteomes" id="UP000694546">
    <property type="component" value="Chromosome 15"/>
</dbReference>
<proteinExistence type="inferred from homology"/>
<feature type="signal peptide" evidence="7">
    <location>
        <begin position="1"/>
        <end position="20"/>
    </location>
</feature>
<dbReference type="SMART" id="SM00028">
    <property type="entry name" value="TPR"/>
    <property type="match status" value="4"/>
</dbReference>
<feature type="repeat" description="TPR" evidence="5">
    <location>
        <begin position="544"/>
        <end position="577"/>
    </location>
</feature>
<feature type="chain" id="PRO_5046371269" description="Tetratricopeptide repeat protein 27" evidence="7">
    <location>
        <begin position="21"/>
        <end position="793"/>
    </location>
</feature>
<dbReference type="InterPro" id="IPR011990">
    <property type="entry name" value="TPR-like_helical_dom_sf"/>
</dbReference>
<keyword evidence="2 5" id="KW-0802">TPR repeat</keyword>
<accession>A0A8C5CUK2</accession>
<comment type="similarity">
    <text evidence="3">Belongs to the TTC27 family.</text>
</comment>
<dbReference type="PROSITE" id="PS50005">
    <property type="entry name" value="TPR"/>
    <property type="match status" value="2"/>
</dbReference>
<dbReference type="Pfam" id="PF13431">
    <property type="entry name" value="TPR_17"/>
    <property type="match status" value="1"/>
</dbReference>
<evidence type="ECO:0000256" key="3">
    <source>
        <dbReference type="ARBA" id="ARBA00024020"/>
    </source>
</evidence>
<dbReference type="GeneTree" id="ENSGT00500000044929"/>
<feature type="repeat" description="TPR" evidence="5">
    <location>
        <begin position="510"/>
        <end position="543"/>
    </location>
</feature>
<dbReference type="PANTHER" id="PTHR16193:SF0">
    <property type="entry name" value="TETRATRICOPEPTIDE REPEAT PROTEIN 27"/>
    <property type="match status" value="1"/>
</dbReference>